<organism evidence="2 3">
    <name type="scientific">Racocetra fulgida</name>
    <dbReference type="NCBI Taxonomy" id="60492"/>
    <lineage>
        <taxon>Eukaryota</taxon>
        <taxon>Fungi</taxon>
        <taxon>Fungi incertae sedis</taxon>
        <taxon>Mucoromycota</taxon>
        <taxon>Glomeromycotina</taxon>
        <taxon>Glomeromycetes</taxon>
        <taxon>Diversisporales</taxon>
        <taxon>Gigasporaceae</taxon>
        <taxon>Racocetra</taxon>
    </lineage>
</organism>
<keyword evidence="1" id="KW-0472">Membrane</keyword>
<feature type="non-terminal residue" evidence="2">
    <location>
        <position position="48"/>
    </location>
</feature>
<dbReference type="EMBL" id="CAJVPZ010056955">
    <property type="protein sequence ID" value="CAG8786303.1"/>
    <property type="molecule type" value="Genomic_DNA"/>
</dbReference>
<dbReference type="AlphaFoldDB" id="A0A9N9JML2"/>
<evidence type="ECO:0000313" key="3">
    <source>
        <dbReference type="Proteomes" id="UP000789396"/>
    </source>
</evidence>
<proteinExistence type="predicted"/>
<reference evidence="2" key="1">
    <citation type="submission" date="2021-06" db="EMBL/GenBank/DDBJ databases">
        <authorList>
            <person name="Kallberg Y."/>
            <person name="Tangrot J."/>
            <person name="Rosling A."/>
        </authorList>
    </citation>
    <scope>NUCLEOTIDE SEQUENCE</scope>
    <source>
        <strain evidence="2">IN212</strain>
    </source>
</reference>
<keyword evidence="1" id="KW-0812">Transmembrane</keyword>
<comment type="caution">
    <text evidence="2">The sequence shown here is derived from an EMBL/GenBank/DDBJ whole genome shotgun (WGS) entry which is preliminary data.</text>
</comment>
<keyword evidence="3" id="KW-1185">Reference proteome</keyword>
<gene>
    <name evidence="2" type="ORF">RFULGI_LOCUS16291</name>
</gene>
<name>A0A9N9JML2_9GLOM</name>
<evidence type="ECO:0000256" key="1">
    <source>
        <dbReference type="SAM" id="Phobius"/>
    </source>
</evidence>
<accession>A0A9N9JML2</accession>
<evidence type="ECO:0000313" key="2">
    <source>
        <dbReference type="EMBL" id="CAG8786303.1"/>
    </source>
</evidence>
<feature type="transmembrane region" description="Helical" evidence="1">
    <location>
        <begin position="12"/>
        <end position="32"/>
    </location>
</feature>
<feature type="non-terminal residue" evidence="2">
    <location>
        <position position="1"/>
    </location>
</feature>
<keyword evidence="1" id="KW-1133">Transmembrane helix</keyword>
<sequence>LYVEKNAESEYNIVFFVIILEIITIAKSYKLILASIIENEKSTIESHK</sequence>
<dbReference type="Proteomes" id="UP000789396">
    <property type="component" value="Unassembled WGS sequence"/>
</dbReference>
<protein>
    <submittedName>
        <fullName evidence="2">19147_t:CDS:1</fullName>
    </submittedName>
</protein>